<dbReference type="Gene3D" id="2.60.40.150">
    <property type="entry name" value="C2 domain"/>
    <property type="match status" value="1"/>
</dbReference>
<dbReference type="PANTHER" id="PTHR45933:SF5">
    <property type="entry name" value="PROTEIN C2-DOMAIN ABA-RELATED 4"/>
    <property type="match status" value="1"/>
</dbReference>
<dbReference type="Proteomes" id="UP000734854">
    <property type="component" value="Unassembled WGS sequence"/>
</dbReference>
<evidence type="ECO:0000256" key="8">
    <source>
        <dbReference type="ARBA" id="ARBA00023121"/>
    </source>
</evidence>
<keyword evidence="6" id="KW-0479">Metal-binding</keyword>
<comment type="similarity">
    <text evidence="11">Belongs to the plant CAR protein family.</text>
</comment>
<evidence type="ECO:0000256" key="9">
    <source>
        <dbReference type="ARBA" id="ARBA00023136"/>
    </source>
</evidence>
<protein>
    <recommendedName>
        <fullName evidence="12">C2 domain-containing protein</fullName>
    </recommendedName>
</protein>
<dbReference type="AlphaFoldDB" id="A0A8J5F3T2"/>
<keyword evidence="4" id="KW-1003">Cell membrane</keyword>
<evidence type="ECO:0000256" key="4">
    <source>
        <dbReference type="ARBA" id="ARBA00022475"/>
    </source>
</evidence>
<keyword evidence="3" id="KW-0343">GTPase activation</keyword>
<organism evidence="13 14">
    <name type="scientific">Zingiber officinale</name>
    <name type="common">Ginger</name>
    <name type="synonym">Amomum zingiber</name>
    <dbReference type="NCBI Taxonomy" id="94328"/>
    <lineage>
        <taxon>Eukaryota</taxon>
        <taxon>Viridiplantae</taxon>
        <taxon>Streptophyta</taxon>
        <taxon>Embryophyta</taxon>
        <taxon>Tracheophyta</taxon>
        <taxon>Spermatophyta</taxon>
        <taxon>Magnoliopsida</taxon>
        <taxon>Liliopsida</taxon>
        <taxon>Zingiberales</taxon>
        <taxon>Zingiberaceae</taxon>
        <taxon>Zingiber</taxon>
    </lineage>
</organism>
<evidence type="ECO:0000256" key="5">
    <source>
        <dbReference type="ARBA" id="ARBA00022682"/>
    </source>
</evidence>
<dbReference type="Pfam" id="PF00168">
    <property type="entry name" value="C2"/>
    <property type="match status" value="1"/>
</dbReference>
<dbReference type="InterPro" id="IPR035892">
    <property type="entry name" value="C2_domain_sf"/>
</dbReference>
<evidence type="ECO:0000256" key="1">
    <source>
        <dbReference type="ARBA" id="ARBA00004123"/>
    </source>
</evidence>
<evidence type="ECO:0000256" key="11">
    <source>
        <dbReference type="ARBA" id="ARBA00024037"/>
    </source>
</evidence>
<keyword evidence="8" id="KW-0446">Lipid-binding</keyword>
<dbReference type="SUPFAM" id="SSF49562">
    <property type="entry name" value="C2 domain (Calcium/lipid-binding domain, CaLB)"/>
    <property type="match status" value="1"/>
</dbReference>
<feature type="domain" description="C2" evidence="12">
    <location>
        <begin position="55"/>
        <end position="170"/>
    </location>
</feature>
<keyword evidence="14" id="KW-1185">Reference proteome</keyword>
<accession>A0A8J5F3T2</accession>
<dbReference type="GO" id="GO:0005096">
    <property type="term" value="F:GTPase activator activity"/>
    <property type="evidence" value="ECO:0007669"/>
    <property type="project" value="UniProtKB-KW"/>
</dbReference>
<comment type="caution">
    <text evidence="13">The sequence shown here is derived from an EMBL/GenBank/DDBJ whole genome shotgun (WGS) entry which is preliminary data.</text>
</comment>
<keyword evidence="7" id="KW-0106">Calcium</keyword>
<comment type="subcellular location">
    <subcellularLocation>
        <location evidence="2">Cell membrane</location>
    </subcellularLocation>
    <subcellularLocation>
        <location evidence="1">Nucleus</location>
    </subcellularLocation>
</comment>
<evidence type="ECO:0000256" key="6">
    <source>
        <dbReference type="ARBA" id="ARBA00022723"/>
    </source>
</evidence>
<dbReference type="PROSITE" id="PS50004">
    <property type="entry name" value="C2"/>
    <property type="match status" value="1"/>
</dbReference>
<evidence type="ECO:0000256" key="10">
    <source>
        <dbReference type="ARBA" id="ARBA00023242"/>
    </source>
</evidence>
<sequence>MPGTTYRCFSCLRVVFFGTITTGYGSGLRSPRKNRTFQSPVCHPTPPFLLSAFAGRSASPTSVLQAMVPEMLGLLKVKVQRGFNLAVRDFWSSDPYVIVKMGKQKLKTRVVRRNTNPVWNEELTLSIEDPNLPVRLEVFDKDTFSLDDPMGRAEFDIRMLVEAVKMKLEGLPNGTIITTVTPCRKNCLAEVSRVYWSDGEVFQDLILRLRDVERGEVELKLRWVSTQSSRDL</sequence>
<dbReference type="SMART" id="SM00239">
    <property type="entry name" value="C2"/>
    <property type="match status" value="1"/>
</dbReference>
<gene>
    <name evidence="13" type="ORF">ZIOFF_058464</name>
</gene>
<name>A0A8J5F3T2_ZINOF</name>
<dbReference type="GO" id="GO:0008289">
    <property type="term" value="F:lipid binding"/>
    <property type="evidence" value="ECO:0007669"/>
    <property type="project" value="UniProtKB-KW"/>
</dbReference>
<evidence type="ECO:0000256" key="3">
    <source>
        <dbReference type="ARBA" id="ARBA00022468"/>
    </source>
</evidence>
<dbReference type="InterPro" id="IPR044562">
    <property type="entry name" value="CAR1-11"/>
</dbReference>
<dbReference type="CDD" id="cd04038">
    <property type="entry name" value="C2_ArfGAP"/>
    <property type="match status" value="1"/>
</dbReference>
<keyword evidence="9" id="KW-0472">Membrane</keyword>
<evidence type="ECO:0000259" key="12">
    <source>
        <dbReference type="PROSITE" id="PS50004"/>
    </source>
</evidence>
<dbReference type="InterPro" id="IPR000008">
    <property type="entry name" value="C2_dom"/>
</dbReference>
<proteinExistence type="inferred from homology"/>
<evidence type="ECO:0000256" key="2">
    <source>
        <dbReference type="ARBA" id="ARBA00004236"/>
    </source>
</evidence>
<keyword evidence="10" id="KW-0539">Nucleus</keyword>
<dbReference type="GO" id="GO:0009738">
    <property type="term" value="P:abscisic acid-activated signaling pathway"/>
    <property type="evidence" value="ECO:0007669"/>
    <property type="project" value="UniProtKB-KW"/>
</dbReference>
<dbReference type="GO" id="GO:0046872">
    <property type="term" value="F:metal ion binding"/>
    <property type="evidence" value="ECO:0007669"/>
    <property type="project" value="UniProtKB-KW"/>
</dbReference>
<evidence type="ECO:0000256" key="7">
    <source>
        <dbReference type="ARBA" id="ARBA00022837"/>
    </source>
</evidence>
<dbReference type="PANTHER" id="PTHR45933">
    <property type="entry name" value="PROTEIN C2-DOMAIN ABA-RELATED 4"/>
    <property type="match status" value="1"/>
</dbReference>
<reference evidence="13 14" key="1">
    <citation type="submission" date="2020-08" db="EMBL/GenBank/DDBJ databases">
        <title>Plant Genome Project.</title>
        <authorList>
            <person name="Zhang R.-G."/>
        </authorList>
    </citation>
    <scope>NUCLEOTIDE SEQUENCE [LARGE SCALE GENOMIC DNA]</scope>
    <source>
        <tissue evidence="13">Rhizome</tissue>
    </source>
</reference>
<keyword evidence="5" id="KW-0938">Abscisic acid signaling pathway</keyword>
<evidence type="ECO:0000313" key="14">
    <source>
        <dbReference type="Proteomes" id="UP000734854"/>
    </source>
</evidence>
<dbReference type="GO" id="GO:0005886">
    <property type="term" value="C:plasma membrane"/>
    <property type="evidence" value="ECO:0007669"/>
    <property type="project" value="UniProtKB-SubCell"/>
</dbReference>
<evidence type="ECO:0000313" key="13">
    <source>
        <dbReference type="EMBL" id="KAG6481842.1"/>
    </source>
</evidence>
<dbReference type="EMBL" id="JACMSC010000016">
    <property type="protein sequence ID" value="KAG6481842.1"/>
    <property type="molecule type" value="Genomic_DNA"/>
</dbReference>
<dbReference type="GO" id="GO:0005634">
    <property type="term" value="C:nucleus"/>
    <property type="evidence" value="ECO:0007669"/>
    <property type="project" value="UniProtKB-SubCell"/>
</dbReference>